<sequence length="565" mass="64085">MNTQNYDVDVLIIGAGPVGLTMAHEVQRHGLSCRILDQKLAPSETSRALGVFNRTLEVFETMGMVDKIIPETQPVHFLNVYARKRHLTQVSFESRAFETPFAYPVFCSQVHVEEVLRTKLYTHGVAVEWGTRLVDFQQDTEGVSATIQSAEESTQQIQARWLIGCDGGHSLIRKQLHLPFNGSSDETWLIIDVELDWSLPKDSVYGFFGADATVMAYPFPEGKRWRLLTTHVEEQTDPASVSAQFARIINSVYADEPVIIPEPLWLSIFTIQQRHVPNMRAGRSFVVGDAAHVHSPASGQGMNTGIQDAFNLAWKLALVIHNQASEHLLDSYSLEREPIAQNVLRGAKVFTRVLSQQYEVVQQVRNTILNGFYLLPFLRPFYNQQVSAVLSGFAHNYRQSPFVAQDWQVEGRNVRALTGITPGDRLPDIRYGVDSTRRLYDLTRGVQHSALLFVGIDAHEQDQQQAAHLLEQLVQRHDQWLQPYLFVTNEQVQTQLRKLVSETYQDAIVLDQYGILHRRFGAEHPTLYIIRPDGYIGYRNQPASIEQLEHYANAVLGIKQTIKTS</sequence>
<dbReference type="PANTHER" id="PTHR43004:SF19">
    <property type="entry name" value="BINDING MONOOXYGENASE, PUTATIVE (JCVI)-RELATED"/>
    <property type="match status" value="1"/>
</dbReference>
<dbReference type="InterPro" id="IPR002938">
    <property type="entry name" value="FAD-bd"/>
</dbReference>
<name>A0A402BCK5_9CHLR</name>
<comment type="cofactor">
    <cofactor evidence="1">
        <name>FAD</name>
        <dbReference type="ChEBI" id="CHEBI:57692"/>
    </cofactor>
</comment>
<evidence type="ECO:0000259" key="4">
    <source>
        <dbReference type="Pfam" id="PF01494"/>
    </source>
</evidence>
<proteinExistence type="predicted"/>
<comment type="caution">
    <text evidence="5">The sequence shown here is derived from an EMBL/GenBank/DDBJ whole genome shotgun (WGS) entry which is preliminary data.</text>
</comment>
<dbReference type="Gene3D" id="3.50.50.60">
    <property type="entry name" value="FAD/NAD(P)-binding domain"/>
    <property type="match status" value="1"/>
</dbReference>
<gene>
    <name evidence="5" type="ORF">KDA_45500</name>
</gene>
<dbReference type="Pfam" id="PF01494">
    <property type="entry name" value="FAD_binding_3"/>
    <property type="match status" value="1"/>
</dbReference>
<keyword evidence="3" id="KW-0274">FAD</keyword>
<keyword evidence="2" id="KW-0285">Flavoprotein</keyword>
<dbReference type="Gene3D" id="3.30.70.2450">
    <property type="match status" value="1"/>
</dbReference>
<dbReference type="AlphaFoldDB" id="A0A402BCK5"/>
<evidence type="ECO:0000313" key="5">
    <source>
        <dbReference type="EMBL" id="GCE29066.1"/>
    </source>
</evidence>
<dbReference type="GO" id="GO:0016709">
    <property type="term" value="F:oxidoreductase activity, acting on paired donors, with incorporation or reduction of molecular oxygen, NAD(P)H as one donor, and incorporation of one atom of oxygen"/>
    <property type="evidence" value="ECO:0007669"/>
    <property type="project" value="UniProtKB-ARBA"/>
</dbReference>
<evidence type="ECO:0000256" key="1">
    <source>
        <dbReference type="ARBA" id="ARBA00001974"/>
    </source>
</evidence>
<evidence type="ECO:0000256" key="3">
    <source>
        <dbReference type="ARBA" id="ARBA00022827"/>
    </source>
</evidence>
<dbReference type="GO" id="GO:0071949">
    <property type="term" value="F:FAD binding"/>
    <property type="evidence" value="ECO:0007669"/>
    <property type="project" value="InterPro"/>
</dbReference>
<dbReference type="EMBL" id="BIFT01000001">
    <property type="protein sequence ID" value="GCE29066.1"/>
    <property type="molecule type" value="Genomic_DNA"/>
</dbReference>
<dbReference type="RefSeq" id="WP_126629213.1">
    <property type="nucleotide sequence ID" value="NZ_BIFT01000001.1"/>
</dbReference>
<dbReference type="InterPro" id="IPR050641">
    <property type="entry name" value="RIFMO-like"/>
</dbReference>
<evidence type="ECO:0000256" key="2">
    <source>
        <dbReference type="ARBA" id="ARBA00022630"/>
    </source>
</evidence>
<protein>
    <recommendedName>
        <fullName evidence="4">FAD-binding domain-containing protein</fullName>
    </recommendedName>
</protein>
<dbReference type="InterPro" id="IPR036188">
    <property type="entry name" value="FAD/NAD-bd_sf"/>
</dbReference>
<reference evidence="6" key="1">
    <citation type="submission" date="2018-12" db="EMBL/GenBank/DDBJ databases">
        <title>Tengunoibacter tsumagoiensis gen. nov., sp. nov., Dictyobacter kobayashii sp. nov., D. alpinus sp. nov., and D. joshuensis sp. nov. and description of Dictyobacteraceae fam. nov. within the order Ktedonobacterales isolated from Tengu-no-mugimeshi.</title>
        <authorList>
            <person name="Wang C.M."/>
            <person name="Zheng Y."/>
            <person name="Sakai Y."/>
            <person name="Toyoda A."/>
            <person name="Minakuchi Y."/>
            <person name="Abe K."/>
            <person name="Yokota A."/>
            <person name="Yabe S."/>
        </authorList>
    </citation>
    <scope>NUCLEOTIDE SEQUENCE [LARGE SCALE GENOMIC DNA]</scope>
    <source>
        <strain evidence="6">Uno16</strain>
    </source>
</reference>
<dbReference type="SUPFAM" id="SSF51905">
    <property type="entry name" value="FAD/NAD(P)-binding domain"/>
    <property type="match status" value="1"/>
</dbReference>
<feature type="domain" description="FAD-binding" evidence="4">
    <location>
        <begin position="7"/>
        <end position="345"/>
    </location>
</feature>
<dbReference type="Proteomes" id="UP000287171">
    <property type="component" value="Unassembled WGS sequence"/>
</dbReference>
<dbReference type="OrthoDB" id="140526at2"/>
<evidence type="ECO:0000313" key="6">
    <source>
        <dbReference type="Proteomes" id="UP000287171"/>
    </source>
</evidence>
<organism evidence="5 6">
    <name type="scientific">Dictyobacter alpinus</name>
    <dbReference type="NCBI Taxonomy" id="2014873"/>
    <lineage>
        <taxon>Bacteria</taxon>
        <taxon>Bacillati</taxon>
        <taxon>Chloroflexota</taxon>
        <taxon>Ktedonobacteria</taxon>
        <taxon>Ktedonobacterales</taxon>
        <taxon>Dictyobacteraceae</taxon>
        <taxon>Dictyobacter</taxon>
    </lineage>
</organism>
<accession>A0A402BCK5</accession>
<keyword evidence="6" id="KW-1185">Reference proteome</keyword>
<dbReference type="Gene3D" id="3.40.30.120">
    <property type="match status" value="1"/>
</dbReference>
<dbReference type="PRINTS" id="PR00420">
    <property type="entry name" value="RNGMNOXGNASE"/>
</dbReference>
<dbReference type="PANTHER" id="PTHR43004">
    <property type="entry name" value="TRK SYSTEM POTASSIUM UPTAKE PROTEIN"/>
    <property type="match status" value="1"/>
</dbReference>